<dbReference type="InterPro" id="IPR013783">
    <property type="entry name" value="Ig-like_fold"/>
</dbReference>
<dbReference type="InterPro" id="IPR036156">
    <property type="entry name" value="Beta-gal/glucu_dom_sf"/>
</dbReference>
<dbReference type="GO" id="GO:0005975">
    <property type="term" value="P:carbohydrate metabolic process"/>
    <property type="evidence" value="ECO:0007669"/>
    <property type="project" value="InterPro"/>
</dbReference>
<dbReference type="InterPro" id="IPR006102">
    <property type="entry name" value="Ig-like_GH2"/>
</dbReference>
<dbReference type="InterPro" id="IPR054593">
    <property type="entry name" value="Beta-mannosidase-like_N2"/>
</dbReference>
<evidence type="ECO:0000259" key="7">
    <source>
        <dbReference type="Pfam" id="PF22666"/>
    </source>
</evidence>
<dbReference type="InterPro" id="IPR006103">
    <property type="entry name" value="Glyco_hydro_2_cat"/>
</dbReference>
<evidence type="ECO:0000259" key="5">
    <source>
        <dbReference type="Pfam" id="PF00703"/>
    </source>
</evidence>
<dbReference type="Pfam" id="PF02836">
    <property type="entry name" value="Glyco_hydro_2_C"/>
    <property type="match status" value="1"/>
</dbReference>
<keyword evidence="3" id="KW-0326">Glycosidase</keyword>
<accession>H5X2T6</accession>
<sequence length="638" mass="70242">MEVTHRFISPWRRVRVLIEVMTASAPLFTPWAEQVGPDNALPEYPRPRLRRPRWLSLNGLWDYTARSADGATHPGERILVPYPPESALSGIGRRDEHMWYRRTFDIPPDWWGGRVLLHFGAVDQVATVWVNHQPLARHEGGYTAFSVDITDVLRDDAEQELLVRADDIGNRGTFGVGKQANQPGGILYTGASGIWQSVWLEPVPATHVAALDIGCDERGLDVAATVAGDEARELQVVVSEPGGGEVARGSGPSTGPVRVDVPRPRLWSPDDPYLYDVTVLLRGEHGEPIDEVESYAGLRTIGLVEDGEGRCRIALNGRITFLHALLDQGYWPDGIYTAPTDEALRHDLERTKELGFNSVRKHVKVEPQRWYYWADRLGLLVWQDIPSLPVVLENPPGPQPAPVTKARERFEAELSAIVTQLRGVTAVVVWVPFNEGWGEYDTARITQLVKAADPTRLVVADSGVNCCHSHPDSGAGDVYDDHTYVGPGSPRVDDGRATVDGEYGGIGLLPQGHAWPGEPLAYEMVESGQELTRRYAEVSLDLERVVREEGLSGAVYTQTTDVENEVNGLLSYDRRVLKVDFEVVAERNRAVIAAGSWPPGPAATESRLLSVPTEDTEDTEETEETGDDHEAPTGEAAG</sequence>
<name>H5X2T6_9PSEU</name>
<dbReference type="STRING" id="882083.SacmaDRAFT_3875"/>
<dbReference type="Pfam" id="PF00703">
    <property type="entry name" value="Glyco_hydro_2"/>
    <property type="match status" value="1"/>
</dbReference>
<keyword evidence="9" id="KW-1185">Reference proteome</keyword>
<dbReference type="GO" id="GO:0004553">
    <property type="term" value="F:hydrolase activity, hydrolyzing O-glycosyl compounds"/>
    <property type="evidence" value="ECO:0007669"/>
    <property type="project" value="InterPro"/>
</dbReference>
<dbReference type="Gene3D" id="2.60.120.260">
    <property type="entry name" value="Galactose-binding domain-like"/>
    <property type="match status" value="1"/>
</dbReference>
<feature type="region of interest" description="Disordered" evidence="4">
    <location>
        <begin position="242"/>
        <end position="262"/>
    </location>
</feature>
<reference evidence="8 9" key="1">
    <citation type="journal article" date="2012" name="Stand. Genomic Sci.">
        <title>Genome sequence of the ocean sediment bacterium Saccharomonospora marina type strain (XMU15(T)).</title>
        <authorList>
            <person name="Klenk H.P."/>
            <person name="Lu M."/>
            <person name="Lucas S."/>
            <person name="Lapidus A."/>
            <person name="Copeland A."/>
            <person name="Pitluck S."/>
            <person name="Goodwin L.A."/>
            <person name="Han C."/>
            <person name="Tapia R."/>
            <person name="Brambilla E.M."/>
            <person name="Potter G."/>
            <person name="Land M."/>
            <person name="Ivanova N."/>
            <person name="Rohde M."/>
            <person name="Goker M."/>
            <person name="Detter J.C."/>
            <person name="Li W.J."/>
            <person name="Kyrpides N.C."/>
            <person name="Woyke T."/>
        </authorList>
    </citation>
    <scope>NUCLEOTIDE SEQUENCE [LARGE SCALE GENOMIC DNA]</scope>
    <source>
        <strain evidence="8 9">XMU15</strain>
    </source>
</reference>
<evidence type="ECO:0000313" key="8">
    <source>
        <dbReference type="EMBL" id="EHR52078.1"/>
    </source>
</evidence>
<protein>
    <submittedName>
        <fullName evidence="8">Beta-galactosidase/beta-glucuronidase</fullName>
    </submittedName>
</protein>
<evidence type="ECO:0000256" key="3">
    <source>
        <dbReference type="ARBA" id="ARBA00023295"/>
    </source>
</evidence>
<gene>
    <name evidence="8" type="ORF">SacmaDRAFT_3875</name>
</gene>
<dbReference type="HOGENOM" id="CLU_009935_3_1_11"/>
<dbReference type="InterPro" id="IPR008979">
    <property type="entry name" value="Galactose-bd-like_sf"/>
</dbReference>
<evidence type="ECO:0000256" key="2">
    <source>
        <dbReference type="ARBA" id="ARBA00022801"/>
    </source>
</evidence>
<dbReference type="PANTHER" id="PTHR42732">
    <property type="entry name" value="BETA-GALACTOSIDASE"/>
    <property type="match status" value="1"/>
</dbReference>
<dbReference type="InterPro" id="IPR051913">
    <property type="entry name" value="GH2_Domain-Containing"/>
</dbReference>
<dbReference type="Gene3D" id="2.60.40.10">
    <property type="entry name" value="Immunoglobulins"/>
    <property type="match status" value="1"/>
</dbReference>
<proteinExistence type="inferred from homology"/>
<dbReference type="PANTHER" id="PTHR42732:SF2">
    <property type="entry name" value="BETA-MANNOSIDASE"/>
    <property type="match status" value="1"/>
</dbReference>
<dbReference type="SUPFAM" id="SSF49303">
    <property type="entry name" value="beta-Galactosidase/glucuronidase domain"/>
    <property type="match status" value="1"/>
</dbReference>
<dbReference type="AlphaFoldDB" id="H5X2T6"/>
<dbReference type="SUPFAM" id="SSF49785">
    <property type="entry name" value="Galactose-binding domain-like"/>
    <property type="match status" value="1"/>
</dbReference>
<keyword evidence="2" id="KW-0378">Hydrolase</keyword>
<dbReference type="SUPFAM" id="SSF51445">
    <property type="entry name" value="(Trans)glycosidases"/>
    <property type="match status" value="1"/>
</dbReference>
<dbReference type="Proteomes" id="UP000004926">
    <property type="component" value="Chromosome"/>
</dbReference>
<evidence type="ECO:0000256" key="4">
    <source>
        <dbReference type="SAM" id="MobiDB-lite"/>
    </source>
</evidence>
<evidence type="ECO:0000313" key="9">
    <source>
        <dbReference type="Proteomes" id="UP000004926"/>
    </source>
</evidence>
<dbReference type="eggNOG" id="COG3250">
    <property type="taxonomic scope" value="Bacteria"/>
</dbReference>
<feature type="compositionally biased region" description="Acidic residues" evidence="4">
    <location>
        <begin position="614"/>
        <end position="627"/>
    </location>
</feature>
<dbReference type="InterPro" id="IPR017853">
    <property type="entry name" value="GH"/>
</dbReference>
<feature type="domain" description="Glycoside hydrolase family 2 catalytic" evidence="6">
    <location>
        <begin position="342"/>
        <end position="463"/>
    </location>
</feature>
<dbReference type="Gene3D" id="3.20.20.80">
    <property type="entry name" value="Glycosidases"/>
    <property type="match status" value="1"/>
</dbReference>
<feature type="domain" description="Glycoside hydrolase family 2 immunoglobulin-like beta-sandwich" evidence="5">
    <location>
        <begin position="253"/>
        <end position="299"/>
    </location>
</feature>
<evidence type="ECO:0000259" key="6">
    <source>
        <dbReference type="Pfam" id="PF02836"/>
    </source>
</evidence>
<dbReference type="Pfam" id="PF22666">
    <property type="entry name" value="Glyco_hydro_2_N2"/>
    <property type="match status" value="1"/>
</dbReference>
<organism evidence="8 9">
    <name type="scientific">Saccharomonospora marina XMU15</name>
    <dbReference type="NCBI Taxonomy" id="882083"/>
    <lineage>
        <taxon>Bacteria</taxon>
        <taxon>Bacillati</taxon>
        <taxon>Actinomycetota</taxon>
        <taxon>Actinomycetes</taxon>
        <taxon>Pseudonocardiales</taxon>
        <taxon>Pseudonocardiaceae</taxon>
        <taxon>Saccharomonospora</taxon>
    </lineage>
</organism>
<dbReference type="EMBL" id="CM001439">
    <property type="protein sequence ID" value="EHR52078.1"/>
    <property type="molecule type" value="Genomic_DNA"/>
</dbReference>
<evidence type="ECO:0000256" key="1">
    <source>
        <dbReference type="ARBA" id="ARBA00007401"/>
    </source>
</evidence>
<feature type="region of interest" description="Disordered" evidence="4">
    <location>
        <begin position="595"/>
        <end position="638"/>
    </location>
</feature>
<feature type="domain" description="Beta-mannosidase-like galactose-binding" evidence="7">
    <location>
        <begin position="96"/>
        <end position="166"/>
    </location>
</feature>
<comment type="similarity">
    <text evidence="1">Belongs to the glycosyl hydrolase 2 family.</text>
</comment>